<evidence type="ECO:0000256" key="1">
    <source>
        <dbReference type="SAM" id="MobiDB-lite"/>
    </source>
</evidence>
<evidence type="ECO:0000313" key="3">
    <source>
        <dbReference type="EMBL" id="KAK0610762.1"/>
    </source>
</evidence>
<protein>
    <submittedName>
        <fullName evidence="3">Uncharacterized protein</fullName>
    </submittedName>
</protein>
<evidence type="ECO:0000256" key="2">
    <source>
        <dbReference type="SAM" id="Phobius"/>
    </source>
</evidence>
<feature type="transmembrane region" description="Helical" evidence="2">
    <location>
        <begin position="436"/>
        <end position="455"/>
    </location>
</feature>
<name>A0AA39TH42_9PEZI</name>
<feature type="compositionally biased region" description="Polar residues" evidence="1">
    <location>
        <begin position="636"/>
        <end position="649"/>
    </location>
</feature>
<feature type="region of interest" description="Disordered" evidence="1">
    <location>
        <begin position="636"/>
        <end position="657"/>
    </location>
</feature>
<keyword evidence="2" id="KW-0472">Membrane</keyword>
<dbReference type="Proteomes" id="UP001175000">
    <property type="component" value="Unassembled WGS sequence"/>
</dbReference>
<evidence type="ECO:0000313" key="4">
    <source>
        <dbReference type="Proteomes" id="UP001175000"/>
    </source>
</evidence>
<organism evidence="3 4">
    <name type="scientific">Immersiella caudata</name>
    <dbReference type="NCBI Taxonomy" id="314043"/>
    <lineage>
        <taxon>Eukaryota</taxon>
        <taxon>Fungi</taxon>
        <taxon>Dikarya</taxon>
        <taxon>Ascomycota</taxon>
        <taxon>Pezizomycotina</taxon>
        <taxon>Sordariomycetes</taxon>
        <taxon>Sordariomycetidae</taxon>
        <taxon>Sordariales</taxon>
        <taxon>Lasiosphaeriaceae</taxon>
        <taxon>Immersiella</taxon>
    </lineage>
</organism>
<reference evidence="3" key="1">
    <citation type="submission" date="2023-06" db="EMBL/GenBank/DDBJ databases">
        <title>Genome-scale phylogeny and comparative genomics of the fungal order Sordariales.</title>
        <authorList>
            <consortium name="Lawrence Berkeley National Laboratory"/>
            <person name="Hensen N."/>
            <person name="Bonometti L."/>
            <person name="Westerberg I."/>
            <person name="Brannstrom I.O."/>
            <person name="Guillou S."/>
            <person name="Cros-Aarteil S."/>
            <person name="Calhoun S."/>
            <person name="Haridas S."/>
            <person name="Kuo A."/>
            <person name="Mondo S."/>
            <person name="Pangilinan J."/>
            <person name="Riley R."/>
            <person name="Labutti K."/>
            <person name="Andreopoulos B."/>
            <person name="Lipzen A."/>
            <person name="Chen C."/>
            <person name="Yanf M."/>
            <person name="Daum C."/>
            <person name="Ng V."/>
            <person name="Clum A."/>
            <person name="Steindorff A."/>
            <person name="Ohm R."/>
            <person name="Martin F."/>
            <person name="Silar P."/>
            <person name="Natvig D."/>
            <person name="Lalanne C."/>
            <person name="Gautier V."/>
            <person name="Ament-Velasquez S.L."/>
            <person name="Kruys A."/>
            <person name="Hutchinson M.I."/>
            <person name="Powell A.J."/>
            <person name="Barry K."/>
            <person name="Miller A.N."/>
            <person name="Grigoriev I.V."/>
            <person name="Debuchy R."/>
            <person name="Gladieux P."/>
            <person name="Thoren M.H."/>
            <person name="Johannesson H."/>
        </authorList>
    </citation>
    <scope>NUCLEOTIDE SEQUENCE</scope>
    <source>
        <strain evidence="3">CBS 606.72</strain>
    </source>
</reference>
<sequence>MRFFFLFRLLRQEWIFTLLTTILLLLTALQANGSVLTKDLPLVSHSRSYSIFFLRVISELAGLSLAATLAVTLEQAKWAIVAMAGGDELTEESRSKRLIEFLALDVGTTIPGLFQLLVSPSVSTFRARMWSLGRLITMVVVPVTGVLVMSKVEVYPVFVSVKDSVSGFGAHGMNVSAASEYAGFTDIILGSKFGSFVQSTSRSIELTPEDIRSKSCGLNAVKDQNPLHCDREYFIPGEAIFTMPEALMDPDNPEADILLAENHRGHNLRYGVGDPSVSFDLAKDCVLHYGRYWGFNIGGFLLCIANTSLNTVQAKLIKCPEVLALSQTCQTNTTWQTEDSWTLAMSSHFRTATVAYSRINATVMSYQFTPPLTPVPAPISAQDMMKVYANLLNDTTTWNRPPNTTAPLAPFSASSLVTVLYLTLPYFNMENAKNPMVASNMFATFQSILALPLYYSQSGMMRRLIPARFGGNFVKTGVDHFLSPLPERTTTVRLAYQEFKTVAEKGTLIAYVAIGGAAILFCIGVQVVLWWVMLARGVGGRLDLTSFGAVDLFRFCVMESMEVVARKGDGAGVFGEWMGGFGVNRRGEVEEGRLEAQEGGRGSGNRDGLWGSEVALVEVSPISSCSEVSQFSMRGSAGKSQEPLSQPQSAHYWGIAI</sequence>
<keyword evidence="4" id="KW-1185">Reference proteome</keyword>
<dbReference type="AlphaFoldDB" id="A0AA39TH42"/>
<dbReference type="EMBL" id="JAULSU010000007">
    <property type="protein sequence ID" value="KAK0610762.1"/>
    <property type="molecule type" value="Genomic_DNA"/>
</dbReference>
<feature type="transmembrane region" description="Helical" evidence="2">
    <location>
        <begin position="49"/>
        <end position="73"/>
    </location>
</feature>
<keyword evidence="2" id="KW-1133">Transmembrane helix</keyword>
<feature type="transmembrane region" description="Helical" evidence="2">
    <location>
        <begin position="130"/>
        <end position="149"/>
    </location>
</feature>
<keyword evidence="2" id="KW-0812">Transmembrane</keyword>
<comment type="caution">
    <text evidence="3">The sequence shown here is derived from an EMBL/GenBank/DDBJ whole genome shotgun (WGS) entry which is preliminary data.</text>
</comment>
<gene>
    <name evidence="3" type="ORF">B0T14DRAFT_570695</name>
</gene>
<feature type="transmembrane region" description="Helical" evidence="2">
    <location>
        <begin position="508"/>
        <end position="533"/>
    </location>
</feature>
<proteinExistence type="predicted"/>
<accession>A0AA39TH42</accession>